<gene>
    <name evidence="2" type="ORF">FWJ32_07530</name>
</gene>
<keyword evidence="3" id="KW-1185">Reference proteome</keyword>
<dbReference type="CDD" id="cd06971">
    <property type="entry name" value="PgpA"/>
    <property type="match status" value="1"/>
</dbReference>
<proteinExistence type="predicted"/>
<feature type="domain" description="YutG/PgpA" evidence="1">
    <location>
        <begin position="28"/>
        <end position="151"/>
    </location>
</feature>
<dbReference type="RefSeq" id="WP_149545432.1">
    <property type="nucleotide sequence ID" value="NZ_VTPS01000010.1"/>
</dbReference>
<organism evidence="2 3">
    <name type="scientific">Calorimonas adulescens</name>
    <dbReference type="NCBI Taxonomy" id="2606906"/>
    <lineage>
        <taxon>Bacteria</taxon>
        <taxon>Bacillati</taxon>
        <taxon>Bacillota</taxon>
        <taxon>Clostridia</taxon>
        <taxon>Thermoanaerobacterales</taxon>
        <taxon>Thermoanaerobacteraceae</taxon>
        <taxon>Calorimonas</taxon>
    </lineage>
</organism>
<dbReference type="Gene3D" id="1.10.3760.10">
    <property type="entry name" value="PgpA-like"/>
    <property type="match status" value="1"/>
</dbReference>
<dbReference type="Pfam" id="PF04608">
    <property type="entry name" value="PgpA"/>
    <property type="match status" value="1"/>
</dbReference>
<protein>
    <submittedName>
        <fullName evidence="2">Phosphatidylglycerophosphatase A</fullName>
    </submittedName>
</protein>
<dbReference type="GO" id="GO:0008962">
    <property type="term" value="F:phosphatidylglycerophosphatase activity"/>
    <property type="evidence" value="ECO:0007669"/>
    <property type="project" value="InterPro"/>
</dbReference>
<accession>A0A5D8QDK5</accession>
<dbReference type="InterPro" id="IPR007686">
    <property type="entry name" value="YutG/PgpA"/>
</dbReference>
<comment type="caution">
    <text evidence="2">The sequence shown here is derived from an EMBL/GenBank/DDBJ whole genome shotgun (WGS) entry which is preliminary data.</text>
</comment>
<dbReference type="InterPro" id="IPR036681">
    <property type="entry name" value="PgpA-like_sf"/>
</dbReference>
<dbReference type="PIRSF" id="PIRSF019587">
    <property type="entry name" value="PGPase"/>
    <property type="match status" value="1"/>
</dbReference>
<dbReference type="EMBL" id="VTPS01000010">
    <property type="protein sequence ID" value="TZE81906.1"/>
    <property type="molecule type" value="Genomic_DNA"/>
</dbReference>
<dbReference type="InterPro" id="IPR026038">
    <property type="entry name" value="Put_PGPase"/>
</dbReference>
<dbReference type="AlphaFoldDB" id="A0A5D8QDK5"/>
<evidence type="ECO:0000313" key="3">
    <source>
        <dbReference type="Proteomes" id="UP000322976"/>
    </source>
</evidence>
<dbReference type="Proteomes" id="UP000322976">
    <property type="component" value="Unassembled WGS sequence"/>
</dbReference>
<dbReference type="GO" id="GO:0006629">
    <property type="term" value="P:lipid metabolic process"/>
    <property type="evidence" value="ECO:0007669"/>
    <property type="project" value="InterPro"/>
</dbReference>
<name>A0A5D8QDK5_9THEO</name>
<evidence type="ECO:0000259" key="1">
    <source>
        <dbReference type="Pfam" id="PF04608"/>
    </source>
</evidence>
<reference evidence="2 3" key="1">
    <citation type="submission" date="2019-08" db="EMBL/GenBank/DDBJ databases">
        <title>Calorimonas adulescens gen. nov., sp. nov., an anaerobic thermophilic bacterium from Sakhalin hot spring.</title>
        <authorList>
            <person name="Khomyakova M.A."/>
            <person name="Merkel A.Y."/>
            <person name="Novikov A."/>
            <person name="Bonch-Osmolovskaya E.A."/>
            <person name="Slobodkin A.I."/>
        </authorList>
    </citation>
    <scope>NUCLEOTIDE SEQUENCE [LARGE SCALE GENOMIC DNA]</scope>
    <source>
        <strain evidence="2 3">A05MB</strain>
    </source>
</reference>
<sequence length="154" mass="17095">MKDIVLKKLEERKVKVEDIAVLVYELQKSYIPDIHIDDCIETVEDVLEKREVQNAILTGIALDVLAENNQLEEPLLDIIKRDESLFGIDEILALSITNVYGSIGLTNFGYLDKIKPGILGKLNEDKQIKCNTFLDDLIAGVAAAACAKLAHSKT</sequence>
<evidence type="ECO:0000313" key="2">
    <source>
        <dbReference type="EMBL" id="TZE81906.1"/>
    </source>
</evidence>
<dbReference type="SUPFAM" id="SSF101307">
    <property type="entry name" value="YutG-like"/>
    <property type="match status" value="1"/>
</dbReference>